<feature type="chain" id="PRO_5034972877" evidence="2">
    <location>
        <begin position="26"/>
        <end position="458"/>
    </location>
</feature>
<evidence type="ECO:0000313" key="3">
    <source>
        <dbReference type="Proteomes" id="UP000694844"/>
    </source>
</evidence>
<dbReference type="Gene3D" id="2.60.120.260">
    <property type="entry name" value="Galactose-binding domain-like"/>
    <property type="match status" value="1"/>
</dbReference>
<evidence type="ECO:0000256" key="2">
    <source>
        <dbReference type="SAM" id="SignalP"/>
    </source>
</evidence>
<reference evidence="4" key="1">
    <citation type="submission" date="2025-08" db="UniProtKB">
        <authorList>
            <consortium name="RefSeq"/>
        </authorList>
    </citation>
    <scope>IDENTIFICATION</scope>
    <source>
        <tissue evidence="4">Whole sample</tissue>
    </source>
</reference>
<keyword evidence="3" id="KW-1185">Reference proteome</keyword>
<accession>A0A8B8CGS6</accession>
<feature type="transmembrane region" description="Helical" evidence="1">
    <location>
        <begin position="389"/>
        <end position="414"/>
    </location>
</feature>
<feature type="signal peptide" evidence="2">
    <location>
        <begin position="1"/>
        <end position="25"/>
    </location>
</feature>
<keyword evidence="1" id="KW-0812">Transmembrane</keyword>
<evidence type="ECO:0000256" key="1">
    <source>
        <dbReference type="SAM" id="Phobius"/>
    </source>
</evidence>
<evidence type="ECO:0000313" key="4">
    <source>
        <dbReference type="RefSeq" id="XP_022313721.1"/>
    </source>
</evidence>
<keyword evidence="1" id="KW-0472">Membrane</keyword>
<sequence>MDFKNARLFALLLFYINLLVAFSKGEYCSFKLGRTFKSKEKCTNLEHCVNNVFDTRTGQCVGASNHCEPKWMGPGCQYQNLAVNPENYDMVYDGNLTTHRSIEKATVNLNGKYNVTVVNIYTVYSTPVHIKIEDDQKFVVYDGFLNQGPKSLHFNHSTISTHLYIWFSAKTDIREIQVFGGKNVALWQRTSQVGHDEDPGGLDLSGGAVDGWDDSIDFVPISCTLIYSLKKSSFWKVSLDGFYALKYIVVSFANATNFNPDDFTLTVRTRNGTELSIYRYMKPRSPSSRKAVSQIIIDSSYMPSSLVNEVIIRGGSQRNILTLCEVSVYACSPTSTEENCRSFCPEYCHPSEKCHTGNFTCSRCQSGWTGPRCEQPVDQHSGESSTSHALAVGPIAGIIITCLILCLVCVAMIFRSKRKIRLTLRNPVTKTICFEIDLGHYSIASTEEEKENSSDFEK</sequence>
<gene>
    <name evidence="4" type="primary">LOC111118499</name>
</gene>
<dbReference type="KEGG" id="cvn:111118499"/>
<dbReference type="RefSeq" id="XP_022313721.1">
    <property type="nucleotide sequence ID" value="XM_022458013.1"/>
</dbReference>
<keyword evidence="2" id="KW-0732">Signal</keyword>
<protein>
    <submittedName>
        <fullName evidence="4">Uncharacterized protein LOC111118499</fullName>
    </submittedName>
</protein>
<proteinExistence type="predicted"/>
<dbReference type="Proteomes" id="UP000694844">
    <property type="component" value="Chromosome 2"/>
</dbReference>
<dbReference type="OrthoDB" id="6043889at2759"/>
<organism evidence="3 4">
    <name type="scientific">Crassostrea virginica</name>
    <name type="common">Eastern oyster</name>
    <dbReference type="NCBI Taxonomy" id="6565"/>
    <lineage>
        <taxon>Eukaryota</taxon>
        <taxon>Metazoa</taxon>
        <taxon>Spiralia</taxon>
        <taxon>Lophotrochozoa</taxon>
        <taxon>Mollusca</taxon>
        <taxon>Bivalvia</taxon>
        <taxon>Autobranchia</taxon>
        <taxon>Pteriomorphia</taxon>
        <taxon>Ostreida</taxon>
        <taxon>Ostreoidea</taxon>
        <taxon>Ostreidae</taxon>
        <taxon>Crassostrea</taxon>
    </lineage>
</organism>
<keyword evidence="1" id="KW-1133">Transmembrane helix</keyword>
<name>A0A8B8CGS6_CRAVI</name>
<dbReference type="GeneID" id="111118499"/>
<dbReference type="AlphaFoldDB" id="A0A8B8CGS6"/>